<name>A0A5B0LI81_PUCGR</name>
<accession>A0A5B0LI81</accession>
<feature type="compositionally biased region" description="Basic and acidic residues" evidence="1">
    <location>
        <begin position="163"/>
        <end position="181"/>
    </location>
</feature>
<evidence type="ECO:0000256" key="1">
    <source>
        <dbReference type="SAM" id="MobiDB-lite"/>
    </source>
</evidence>
<reference evidence="2 3" key="1">
    <citation type="submission" date="2019-05" db="EMBL/GenBank/DDBJ databases">
        <title>Emergence of the Ug99 lineage of the wheat stem rust pathogen through somatic hybridization.</title>
        <authorList>
            <person name="Li F."/>
            <person name="Upadhyaya N.M."/>
            <person name="Sperschneider J."/>
            <person name="Matny O."/>
            <person name="Nguyen-Phuc H."/>
            <person name="Mago R."/>
            <person name="Raley C."/>
            <person name="Miller M.E."/>
            <person name="Silverstein K.A.T."/>
            <person name="Henningsen E."/>
            <person name="Hirsch C.D."/>
            <person name="Visser B."/>
            <person name="Pretorius Z.A."/>
            <person name="Steffenson B.J."/>
            <person name="Schwessinger B."/>
            <person name="Dodds P.N."/>
            <person name="Figueroa M."/>
        </authorList>
    </citation>
    <scope>NUCLEOTIDE SEQUENCE [LARGE SCALE GENOMIC DNA]</scope>
    <source>
        <strain evidence="2">21-0</strain>
    </source>
</reference>
<evidence type="ECO:0000313" key="3">
    <source>
        <dbReference type="Proteomes" id="UP000324748"/>
    </source>
</evidence>
<sequence length="181" mass="20220">MEHRTFRIAMAARIKLSRSMWDPGHPCPPDPHVGESGVEKKVWGIVRHGEPGRTCRLAHKAMIDTDIPVPTTASRFDLPNGTSGRLVFVAHGGRRLLTSKRCGFLILLEEVLAACELRCDNLSIIHQLCTYHATSAVKSGFADLSRCERRKIQRCVTPDSEPGDQRWMDHDESKGDSHTVL</sequence>
<keyword evidence="3" id="KW-1185">Reference proteome</keyword>
<dbReference type="OrthoDB" id="10405672at2759"/>
<protein>
    <submittedName>
        <fullName evidence="2">Uncharacterized protein</fullName>
    </submittedName>
</protein>
<comment type="caution">
    <text evidence="2">The sequence shown here is derived from an EMBL/GenBank/DDBJ whole genome shotgun (WGS) entry which is preliminary data.</text>
</comment>
<proteinExistence type="predicted"/>
<feature type="region of interest" description="Disordered" evidence="1">
    <location>
        <begin position="157"/>
        <end position="181"/>
    </location>
</feature>
<organism evidence="2 3">
    <name type="scientific">Puccinia graminis f. sp. tritici</name>
    <dbReference type="NCBI Taxonomy" id="56615"/>
    <lineage>
        <taxon>Eukaryota</taxon>
        <taxon>Fungi</taxon>
        <taxon>Dikarya</taxon>
        <taxon>Basidiomycota</taxon>
        <taxon>Pucciniomycotina</taxon>
        <taxon>Pucciniomycetes</taxon>
        <taxon>Pucciniales</taxon>
        <taxon>Pucciniaceae</taxon>
        <taxon>Puccinia</taxon>
    </lineage>
</organism>
<dbReference type="Proteomes" id="UP000324748">
    <property type="component" value="Unassembled WGS sequence"/>
</dbReference>
<dbReference type="AlphaFoldDB" id="A0A5B0LI81"/>
<evidence type="ECO:0000313" key="2">
    <source>
        <dbReference type="EMBL" id="KAA1064547.1"/>
    </source>
</evidence>
<dbReference type="EMBL" id="VSWC01000197">
    <property type="protein sequence ID" value="KAA1064547.1"/>
    <property type="molecule type" value="Genomic_DNA"/>
</dbReference>
<gene>
    <name evidence="2" type="ORF">PGT21_007393</name>
</gene>